<dbReference type="Pfam" id="PF00047">
    <property type="entry name" value="ig"/>
    <property type="match status" value="1"/>
</dbReference>
<evidence type="ECO:0000256" key="2">
    <source>
        <dbReference type="SAM" id="SignalP"/>
    </source>
</evidence>
<evidence type="ECO:0000259" key="3">
    <source>
        <dbReference type="PROSITE" id="PS50835"/>
    </source>
</evidence>
<dbReference type="Pfam" id="PF13927">
    <property type="entry name" value="Ig_3"/>
    <property type="match status" value="1"/>
</dbReference>
<dbReference type="OrthoDB" id="4062651at2759"/>
<gene>
    <name evidence="4" type="ORF">GSTENG00030771001</name>
</gene>
<dbReference type="InterPro" id="IPR003599">
    <property type="entry name" value="Ig_sub"/>
</dbReference>
<dbReference type="CDD" id="cd00096">
    <property type="entry name" value="Ig"/>
    <property type="match status" value="1"/>
</dbReference>
<dbReference type="AlphaFoldDB" id="Q4RQ49"/>
<feature type="domain" description="Ig-like" evidence="3">
    <location>
        <begin position="60"/>
        <end position="141"/>
    </location>
</feature>
<dbReference type="KEGG" id="tng:GSTEN00030771G001"/>
<protein>
    <submittedName>
        <fullName evidence="4">(spotted green pufferfish) hypothetical protein</fullName>
    </submittedName>
</protein>
<reference evidence="4" key="1">
    <citation type="journal article" date="2004" name="Nature">
        <title>Genome duplication in the teleost fish Tetraodon nigroviridis reveals the early vertebrate proto-karyotype.</title>
        <authorList>
            <person name="Jaillon O."/>
            <person name="Aury J.-M."/>
            <person name="Brunet F."/>
            <person name="Petit J.-L."/>
            <person name="Stange-Thomann N."/>
            <person name="Mauceli E."/>
            <person name="Bouneau L."/>
            <person name="Fischer C."/>
            <person name="Ozouf-Costaz C."/>
            <person name="Bernot A."/>
            <person name="Nicaud S."/>
            <person name="Jaffe D."/>
            <person name="Fisher S."/>
            <person name="Lutfalla G."/>
            <person name="Dossat C."/>
            <person name="Segurens B."/>
            <person name="Dasilva C."/>
            <person name="Salanoubat M."/>
            <person name="Levy M."/>
            <person name="Boudet N."/>
            <person name="Castellano S."/>
            <person name="Anthouard V."/>
            <person name="Jubin C."/>
            <person name="Castelli V."/>
            <person name="Katinka M."/>
            <person name="Vacherie B."/>
            <person name="Biemont C."/>
            <person name="Skalli Z."/>
            <person name="Cattolico L."/>
            <person name="Poulain J."/>
            <person name="De Berardinis V."/>
            <person name="Cruaud C."/>
            <person name="Duprat S."/>
            <person name="Brottier P."/>
            <person name="Coutanceau J.-P."/>
            <person name="Gouzy J."/>
            <person name="Parra G."/>
            <person name="Lardier G."/>
            <person name="Chapple C."/>
            <person name="McKernan K.J."/>
            <person name="McEwan P."/>
            <person name="Bosak S."/>
            <person name="Kellis M."/>
            <person name="Volff J.-N."/>
            <person name="Guigo R."/>
            <person name="Zody M.C."/>
            <person name="Mesirov J."/>
            <person name="Lindblad-Toh K."/>
            <person name="Birren B."/>
            <person name="Nusbaum C."/>
            <person name="Kahn D."/>
            <person name="Robinson-Rechavi M."/>
            <person name="Laudet V."/>
            <person name="Schachter V."/>
            <person name="Quetier F."/>
            <person name="Saurin W."/>
            <person name="Scarpelli C."/>
            <person name="Wincker P."/>
            <person name="Lander E.S."/>
            <person name="Weissenbach J."/>
            <person name="Roest Crollius H."/>
        </authorList>
    </citation>
    <scope>NUCLEOTIDE SEQUENCE [LARGE SCALE GENOMIC DNA]</scope>
</reference>
<dbReference type="InterPro" id="IPR007110">
    <property type="entry name" value="Ig-like_dom"/>
</dbReference>
<sequence length="215" mass="23357">MEKEPPPGWTALILVAVIFAAPGQPLSGSPPHPSKPVVIPVQDPRAHLTPEHLSQLRFKPTVGLVQLSEGHEAHFNCSIDIPNERLEPTIIWVKDGQDLAGNTLMAIKDLQMSTNGVTTHLSEISISRVQLTDAGEYRCRLAIGPRLVESQPIILEVEEDQNVTRGAPFTLTCEAVGSPGPIKIRWLRDGLPSNVSYDSPSSLLVSGELDDQLIT</sequence>
<dbReference type="SMART" id="SM00409">
    <property type="entry name" value="IG"/>
    <property type="match status" value="1"/>
</dbReference>
<name>Q4RQ49_TETNG</name>
<dbReference type="EMBL" id="CAAE01015006">
    <property type="protein sequence ID" value="CAG09483.1"/>
    <property type="molecule type" value="Genomic_DNA"/>
</dbReference>
<evidence type="ECO:0000313" key="4">
    <source>
        <dbReference type="EMBL" id="CAG09483.1"/>
    </source>
</evidence>
<keyword evidence="1" id="KW-0393">Immunoglobulin domain</keyword>
<dbReference type="SUPFAM" id="SSF48726">
    <property type="entry name" value="Immunoglobulin"/>
    <property type="match status" value="2"/>
</dbReference>
<keyword evidence="2" id="KW-0732">Signal</keyword>
<dbReference type="PANTHER" id="PTHR10075">
    <property type="entry name" value="BASIGIN RELATED"/>
    <property type="match status" value="1"/>
</dbReference>
<accession>Q4RQ49</accession>
<dbReference type="InterPro" id="IPR013151">
    <property type="entry name" value="Immunoglobulin_dom"/>
</dbReference>
<comment type="caution">
    <text evidence="4">The sequence shown here is derived from an EMBL/GenBank/DDBJ whole genome shotgun (WGS) entry which is preliminary data.</text>
</comment>
<reference evidence="4" key="2">
    <citation type="submission" date="2004-02" db="EMBL/GenBank/DDBJ databases">
        <authorList>
            <consortium name="Genoscope"/>
            <consortium name="Whitehead Institute Centre for Genome Research"/>
        </authorList>
    </citation>
    <scope>NUCLEOTIDE SEQUENCE</scope>
</reference>
<dbReference type="InterPro" id="IPR036179">
    <property type="entry name" value="Ig-like_dom_sf"/>
</dbReference>
<feature type="chain" id="PRO_5004242487" evidence="2">
    <location>
        <begin position="29"/>
        <end position="215"/>
    </location>
</feature>
<feature type="domain" description="Ig-like" evidence="3">
    <location>
        <begin position="152"/>
        <end position="215"/>
    </location>
</feature>
<dbReference type="InterPro" id="IPR013783">
    <property type="entry name" value="Ig-like_fold"/>
</dbReference>
<proteinExistence type="predicted"/>
<evidence type="ECO:0000256" key="1">
    <source>
        <dbReference type="ARBA" id="ARBA00023319"/>
    </source>
</evidence>
<organism evidence="4">
    <name type="scientific">Tetraodon nigroviridis</name>
    <name type="common">Spotted green pufferfish</name>
    <name type="synonym">Chelonodon nigroviridis</name>
    <dbReference type="NCBI Taxonomy" id="99883"/>
    <lineage>
        <taxon>Eukaryota</taxon>
        <taxon>Metazoa</taxon>
        <taxon>Chordata</taxon>
        <taxon>Craniata</taxon>
        <taxon>Vertebrata</taxon>
        <taxon>Euteleostomi</taxon>
        <taxon>Actinopterygii</taxon>
        <taxon>Neopterygii</taxon>
        <taxon>Teleostei</taxon>
        <taxon>Neoteleostei</taxon>
        <taxon>Acanthomorphata</taxon>
        <taxon>Eupercaria</taxon>
        <taxon>Tetraodontiformes</taxon>
        <taxon>Tetradontoidea</taxon>
        <taxon>Tetraodontidae</taxon>
        <taxon>Tetraodon</taxon>
    </lineage>
</organism>
<feature type="signal peptide" evidence="2">
    <location>
        <begin position="1"/>
        <end position="28"/>
    </location>
</feature>
<dbReference type="PANTHER" id="PTHR10075:SF14">
    <property type="entry name" value="CELL ADHESION MOLECULE DSCAM2-RELATED"/>
    <property type="match status" value="1"/>
</dbReference>
<dbReference type="PROSITE" id="PS50835">
    <property type="entry name" value="IG_LIKE"/>
    <property type="match status" value="2"/>
</dbReference>
<dbReference type="Gene3D" id="2.60.40.10">
    <property type="entry name" value="Immunoglobulins"/>
    <property type="match status" value="2"/>
</dbReference>